<sequence>MIRAADIRYHQHMIVGTGPIKEIICGQKMR</sequence>
<gene>
    <name evidence="1" type="ordered locus">KOX_08655</name>
</gene>
<organism evidence="1 2">
    <name type="scientific">Klebsiella michiganensis (strain ATCC 8724 / DSM 4798 / JCM 20051 / NBRC 3318 / NRRL B-199 / KCTC 1686 / BUCSAV 143 / CCM 1901)</name>
    <dbReference type="NCBI Taxonomy" id="1006551"/>
    <lineage>
        <taxon>Bacteria</taxon>
        <taxon>Pseudomonadati</taxon>
        <taxon>Pseudomonadota</taxon>
        <taxon>Gammaproteobacteria</taxon>
        <taxon>Enterobacterales</taxon>
        <taxon>Enterobacteriaceae</taxon>
        <taxon>Klebsiella/Raoultella group</taxon>
        <taxon>Klebsiella</taxon>
    </lineage>
</organism>
<dbReference type="AlphaFoldDB" id="A0A0H3H755"/>
<accession>A0A0H3H755</accession>
<dbReference type="HOGENOM" id="CLU_219994_0_0_6"/>
<name>A0A0H3H755_KLEM8</name>
<proteinExistence type="predicted"/>
<protein>
    <submittedName>
        <fullName evidence="1">Uncharacterized protein</fullName>
    </submittedName>
</protein>
<evidence type="ECO:0000313" key="2">
    <source>
        <dbReference type="Proteomes" id="UP000007843"/>
    </source>
</evidence>
<evidence type="ECO:0000313" key="1">
    <source>
        <dbReference type="EMBL" id="AEX03457.1"/>
    </source>
</evidence>
<reference evidence="1 2" key="1">
    <citation type="journal article" date="2012" name="J. Bacteriol.">
        <title>Complete genome sequence of Klebsiella oxytoca KCTC 1686, used in production of 2,3-butanediol.</title>
        <authorList>
            <person name="Shin S.H."/>
            <person name="Kim S."/>
            <person name="Kim J.Y."/>
            <person name="Lee S."/>
            <person name="Um Y."/>
            <person name="Oh M.K."/>
            <person name="Kim Y.R."/>
            <person name="Lee J."/>
            <person name="Yang K.S."/>
        </authorList>
    </citation>
    <scope>NUCLEOTIDE SEQUENCE [LARGE SCALE GENOMIC DNA]</scope>
    <source>
        <strain evidence="2">ATCC 8724 / DSM 4798 / JCM 20051 / NBRC 3318 / NRRL B-199 / KCTC 1686</strain>
    </source>
</reference>
<dbReference type="Proteomes" id="UP000007843">
    <property type="component" value="Chromosome"/>
</dbReference>
<dbReference type="KEGG" id="kox:KOX_08655"/>
<dbReference type="EMBL" id="CP003218">
    <property type="protein sequence ID" value="AEX03457.1"/>
    <property type="molecule type" value="Genomic_DNA"/>
</dbReference>